<evidence type="ECO:0000256" key="1">
    <source>
        <dbReference type="SAM" id="SignalP"/>
    </source>
</evidence>
<keyword evidence="3" id="KW-1185">Reference proteome</keyword>
<keyword evidence="1" id="KW-0732">Signal</keyword>
<name>A0AA41ZG65_9GAMM</name>
<organism evidence="2 3">
    <name type="scientific">Larsenimonas rhizosphaerae</name>
    <dbReference type="NCBI Taxonomy" id="2944682"/>
    <lineage>
        <taxon>Bacteria</taxon>
        <taxon>Pseudomonadati</taxon>
        <taxon>Pseudomonadota</taxon>
        <taxon>Gammaproteobacteria</taxon>
        <taxon>Oceanospirillales</taxon>
        <taxon>Halomonadaceae</taxon>
        <taxon>Larsenimonas</taxon>
    </lineage>
</organism>
<proteinExistence type="predicted"/>
<gene>
    <name evidence="2" type="ORF">OQ287_10675</name>
</gene>
<dbReference type="AlphaFoldDB" id="A0AA41ZG65"/>
<dbReference type="InterPro" id="IPR024651">
    <property type="entry name" value="FAD-SLDH_ssu"/>
</dbReference>
<dbReference type="EMBL" id="JAPIVE010000003">
    <property type="protein sequence ID" value="MCX2524702.1"/>
    <property type="molecule type" value="Genomic_DNA"/>
</dbReference>
<evidence type="ECO:0000313" key="3">
    <source>
        <dbReference type="Proteomes" id="UP001165678"/>
    </source>
</evidence>
<evidence type="ECO:0000313" key="2">
    <source>
        <dbReference type="EMBL" id="MCX2524702.1"/>
    </source>
</evidence>
<reference evidence="2" key="1">
    <citation type="submission" date="2022-11" db="EMBL/GenBank/DDBJ databases">
        <title>Larsenimonas rhizosphaerae sp. nov., isolated from a tidal mudflat.</title>
        <authorList>
            <person name="Lee S.D."/>
            <person name="Kim I.S."/>
        </authorList>
    </citation>
    <scope>NUCLEOTIDE SEQUENCE</scope>
    <source>
        <strain evidence="2">GH2-1</strain>
    </source>
</reference>
<sequence length="171" mass="18280">MTRKTISSRAFAVTRRQLLGATLAGAAGSAMMLSPFKAFAAQAGVPSLGVFMRLSQALCEKTALNPAVGQPLLKALLNAHDGFGDRLRSLADAVPEGQAVPVDGLNAEQRRTAKRILSAWYTGIVGEGDQARVVTYRHALQFKAVDDILVIRSYCPNEPGFWAVKPSGKRA</sequence>
<dbReference type="Pfam" id="PF12318">
    <property type="entry name" value="FAD-SLDH"/>
    <property type="match status" value="1"/>
</dbReference>
<dbReference type="RefSeq" id="WP_250939565.1">
    <property type="nucleotide sequence ID" value="NZ_JAMLJK010000005.1"/>
</dbReference>
<dbReference type="PROSITE" id="PS51318">
    <property type="entry name" value="TAT"/>
    <property type="match status" value="1"/>
</dbReference>
<dbReference type="Proteomes" id="UP001165678">
    <property type="component" value="Unassembled WGS sequence"/>
</dbReference>
<feature type="signal peptide" evidence="1">
    <location>
        <begin position="1"/>
        <end position="40"/>
    </location>
</feature>
<dbReference type="InterPro" id="IPR006311">
    <property type="entry name" value="TAT_signal"/>
</dbReference>
<protein>
    <submittedName>
        <fullName evidence="2">Sorbitol dehydrogenase family protein</fullName>
    </submittedName>
</protein>
<accession>A0AA41ZG65</accession>
<feature type="chain" id="PRO_5041211453" evidence="1">
    <location>
        <begin position="41"/>
        <end position="171"/>
    </location>
</feature>
<comment type="caution">
    <text evidence="2">The sequence shown here is derived from an EMBL/GenBank/DDBJ whole genome shotgun (WGS) entry which is preliminary data.</text>
</comment>